<feature type="non-terminal residue" evidence="1">
    <location>
        <position position="1"/>
    </location>
</feature>
<protein>
    <submittedName>
        <fullName evidence="1">Uncharacterized protein</fullName>
    </submittedName>
</protein>
<dbReference type="EMBL" id="BKCJ011876619">
    <property type="protein sequence ID" value="GFD60348.1"/>
    <property type="molecule type" value="Genomic_DNA"/>
</dbReference>
<sequence>PGRRASCCGRGQLRAPGGFLPRAFAGHGRGTGGRLARTAVPDWASAEARRPGRPRALARWLAALAAQLSS</sequence>
<name>A0A699XQW7_TANCI</name>
<reference evidence="1" key="1">
    <citation type="journal article" date="2019" name="Sci. Rep.">
        <title>Draft genome of Tanacetum cinerariifolium, the natural source of mosquito coil.</title>
        <authorList>
            <person name="Yamashiro T."/>
            <person name="Shiraishi A."/>
            <person name="Satake H."/>
            <person name="Nakayama K."/>
        </authorList>
    </citation>
    <scope>NUCLEOTIDE SEQUENCE</scope>
</reference>
<accession>A0A699XQW7</accession>
<gene>
    <name evidence="1" type="ORF">Tci_932317</name>
</gene>
<dbReference type="AlphaFoldDB" id="A0A699XQW7"/>
<proteinExistence type="predicted"/>
<comment type="caution">
    <text evidence="1">The sequence shown here is derived from an EMBL/GenBank/DDBJ whole genome shotgun (WGS) entry which is preliminary data.</text>
</comment>
<organism evidence="1">
    <name type="scientific">Tanacetum cinerariifolium</name>
    <name type="common">Dalmatian daisy</name>
    <name type="synonym">Chrysanthemum cinerariifolium</name>
    <dbReference type="NCBI Taxonomy" id="118510"/>
    <lineage>
        <taxon>Eukaryota</taxon>
        <taxon>Viridiplantae</taxon>
        <taxon>Streptophyta</taxon>
        <taxon>Embryophyta</taxon>
        <taxon>Tracheophyta</taxon>
        <taxon>Spermatophyta</taxon>
        <taxon>Magnoliopsida</taxon>
        <taxon>eudicotyledons</taxon>
        <taxon>Gunneridae</taxon>
        <taxon>Pentapetalae</taxon>
        <taxon>asterids</taxon>
        <taxon>campanulids</taxon>
        <taxon>Asterales</taxon>
        <taxon>Asteraceae</taxon>
        <taxon>Asteroideae</taxon>
        <taxon>Anthemideae</taxon>
        <taxon>Anthemidinae</taxon>
        <taxon>Tanacetum</taxon>
    </lineage>
</organism>
<evidence type="ECO:0000313" key="1">
    <source>
        <dbReference type="EMBL" id="GFD60348.1"/>
    </source>
</evidence>